<organism evidence="7 8">
    <name type="scientific">Peribacillus simplex NBRC 15720 = DSM 1321</name>
    <dbReference type="NCBI Taxonomy" id="1349754"/>
    <lineage>
        <taxon>Bacteria</taxon>
        <taxon>Bacillati</taxon>
        <taxon>Bacillota</taxon>
        <taxon>Bacilli</taxon>
        <taxon>Bacillales</taxon>
        <taxon>Bacillaceae</taxon>
        <taxon>Peribacillus</taxon>
    </lineage>
</organism>
<dbReference type="InterPro" id="IPR004841">
    <property type="entry name" value="AA-permease/SLC12A_dom"/>
</dbReference>
<feature type="transmembrane region" description="Helical" evidence="5">
    <location>
        <begin position="385"/>
        <end position="404"/>
    </location>
</feature>
<evidence type="ECO:0000313" key="7">
    <source>
        <dbReference type="EMBL" id="ASS96381.1"/>
    </source>
</evidence>
<dbReference type="PANTHER" id="PTHR42770:SF8">
    <property type="entry name" value="PUTRESCINE IMPORTER PUUP"/>
    <property type="match status" value="1"/>
</dbReference>
<feature type="transmembrane region" description="Helical" evidence="5">
    <location>
        <begin position="280"/>
        <end position="305"/>
    </location>
</feature>
<sequence>MQTGKLKRSLNLWHIVLLGVGYMTPMVVFDTFGIVSGKTGGHVPTAYVIALLAMLFTAASYGKMVKIYPQAGSSYTYTQKTINPHLGFLVGWSSLLDYLFLPMVNGILTKIYLTALFPEVYPWIWVVAFVLLMTVINLFNVNFAANFNSFLVFFQMLVIVIFVALVVKGVMGGEGTGEVLSVQPFIGPHMELSTLITGATILCFSFLGFDAVTTLSEETPNPSKTVPRAIFLTALIGGVLFVTASFFTQLFFPDVSRFSDPEAASPEIALFVGGKLFQSFFLAGTLCGTLASGLASHASVSRLLYVMGRDQMIPKKLFGFVHPKYNTPFFNVIFVGSISMVALFLDLVTAASLINFGALIAFTFVNICVIVHAIRNKSFRTIKGFLSTILSPVLGAASVFILWLNLEINSLILGIVWAVIGIGYLLYRTKWFTESPPLFRFEEAQ</sequence>
<reference evidence="7 8" key="1">
    <citation type="submission" date="2016-10" db="EMBL/GenBank/DDBJ databases">
        <title>The whole genome sequencing and assembly of Bacillus simplex DSM 1321 strain.</title>
        <authorList>
            <person name="Park M.-K."/>
            <person name="Lee Y.-J."/>
            <person name="Yi H."/>
            <person name="Bahn Y.-S."/>
            <person name="Kim J.F."/>
            <person name="Lee D.-W."/>
        </authorList>
    </citation>
    <scope>NUCLEOTIDE SEQUENCE [LARGE SCALE GENOMIC DNA]</scope>
    <source>
        <strain evidence="7 8">DSM 1321</strain>
    </source>
</reference>
<dbReference type="PIRSF" id="PIRSF006060">
    <property type="entry name" value="AA_transporter"/>
    <property type="match status" value="1"/>
</dbReference>
<evidence type="ECO:0000313" key="8">
    <source>
        <dbReference type="Proteomes" id="UP000214618"/>
    </source>
</evidence>
<accession>A0A223EMH9</accession>
<evidence type="ECO:0000259" key="6">
    <source>
        <dbReference type="Pfam" id="PF00324"/>
    </source>
</evidence>
<dbReference type="Gene3D" id="1.20.1740.10">
    <property type="entry name" value="Amino acid/polyamine transporter I"/>
    <property type="match status" value="1"/>
</dbReference>
<keyword evidence="2 5" id="KW-0812">Transmembrane</keyword>
<evidence type="ECO:0000256" key="3">
    <source>
        <dbReference type="ARBA" id="ARBA00022989"/>
    </source>
</evidence>
<dbReference type="OrthoDB" id="9762947at2"/>
<evidence type="ECO:0000256" key="2">
    <source>
        <dbReference type="ARBA" id="ARBA00022692"/>
    </source>
</evidence>
<keyword evidence="4 5" id="KW-0472">Membrane</keyword>
<feature type="transmembrane region" description="Helical" evidence="5">
    <location>
        <begin position="46"/>
        <end position="65"/>
    </location>
</feature>
<feature type="transmembrane region" description="Helical" evidence="5">
    <location>
        <begin position="229"/>
        <end position="252"/>
    </location>
</feature>
<feature type="domain" description="Amino acid permease/ SLC12A" evidence="6">
    <location>
        <begin position="14"/>
        <end position="384"/>
    </location>
</feature>
<dbReference type="AlphaFoldDB" id="A0A223EMH9"/>
<dbReference type="PANTHER" id="PTHR42770">
    <property type="entry name" value="AMINO ACID TRANSPORTER-RELATED"/>
    <property type="match status" value="1"/>
</dbReference>
<feature type="transmembrane region" description="Helical" evidence="5">
    <location>
        <begin position="410"/>
        <end position="427"/>
    </location>
</feature>
<evidence type="ECO:0000256" key="1">
    <source>
        <dbReference type="ARBA" id="ARBA00004141"/>
    </source>
</evidence>
<feature type="transmembrane region" description="Helical" evidence="5">
    <location>
        <begin position="192"/>
        <end position="209"/>
    </location>
</feature>
<dbReference type="GeneID" id="56475484"/>
<evidence type="ECO:0000256" key="5">
    <source>
        <dbReference type="SAM" id="Phobius"/>
    </source>
</evidence>
<feature type="transmembrane region" description="Helical" evidence="5">
    <location>
        <begin position="12"/>
        <end position="34"/>
    </location>
</feature>
<feature type="transmembrane region" description="Helical" evidence="5">
    <location>
        <begin position="86"/>
        <end position="108"/>
    </location>
</feature>
<gene>
    <name evidence="7" type="ORF">BS1321_22150</name>
</gene>
<feature type="transmembrane region" description="Helical" evidence="5">
    <location>
        <begin position="120"/>
        <end position="139"/>
    </location>
</feature>
<dbReference type="EMBL" id="CP017704">
    <property type="protein sequence ID" value="ASS96381.1"/>
    <property type="molecule type" value="Genomic_DNA"/>
</dbReference>
<dbReference type="Pfam" id="PF00324">
    <property type="entry name" value="AA_permease"/>
    <property type="match status" value="1"/>
</dbReference>
<feature type="transmembrane region" description="Helical" evidence="5">
    <location>
        <begin position="325"/>
        <end position="345"/>
    </location>
</feature>
<dbReference type="GO" id="GO:0016020">
    <property type="term" value="C:membrane"/>
    <property type="evidence" value="ECO:0007669"/>
    <property type="project" value="UniProtKB-SubCell"/>
</dbReference>
<protein>
    <submittedName>
        <fullName evidence="7">Putrescine importer PuuP</fullName>
    </submittedName>
</protein>
<feature type="transmembrane region" description="Helical" evidence="5">
    <location>
        <begin position="151"/>
        <end position="172"/>
    </location>
</feature>
<evidence type="ECO:0000256" key="4">
    <source>
        <dbReference type="ARBA" id="ARBA00023136"/>
    </source>
</evidence>
<name>A0A223EMH9_9BACI</name>
<dbReference type="RefSeq" id="WP_063233204.1">
    <property type="nucleotide sequence ID" value="NZ_BCVO01000008.1"/>
</dbReference>
<dbReference type="GO" id="GO:0055085">
    <property type="term" value="P:transmembrane transport"/>
    <property type="evidence" value="ECO:0007669"/>
    <property type="project" value="InterPro"/>
</dbReference>
<dbReference type="InterPro" id="IPR050367">
    <property type="entry name" value="APC_superfamily"/>
</dbReference>
<keyword evidence="3 5" id="KW-1133">Transmembrane helix</keyword>
<dbReference type="Proteomes" id="UP000214618">
    <property type="component" value="Chromosome"/>
</dbReference>
<comment type="subcellular location">
    <subcellularLocation>
        <location evidence="1">Membrane</location>
        <topology evidence="1">Multi-pass membrane protein</topology>
    </subcellularLocation>
</comment>
<proteinExistence type="predicted"/>
<feature type="transmembrane region" description="Helical" evidence="5">
    <location>
        <begin position="351"/>
        <end position="373"/>
    </location>
</feature>